<keyword evidence="3" id="KW-1003">Cell membrane</keyword>
<accession>A0A9D2J617</accession>
<keyword evidence="6 7" id="KW-0472">Membrane</keyword>
<dbReference type="Proteomes" id="UP000824037">
    <property type="component" value="Unassembled WGS sequence"/>
</dbReference>
<gene>
    <name evidence="9" type="ORF">H9815_19140</name>
</gene>
<comment type="similarity">
    <text evidence="7">Belongs to the binding-protein-dependent transport system permease family.</text>
</comment>
<comment type="subcellular location">
    <subcellularLocation>
        <location evidence="1 7">Cell membrane</location>
        <topology evidence="1 7">Multi-pass membrane protein</topology>
    </subcellularLocation>
</comment>
<keyword evidence="2 7" id="KW-0813">Transport</keyword>
<dbReference type="Pfam" id="PF00528">
    <property type="entry name" value="BPD_transp_1"/>
    <property type="match status" value="1"/>
</dbReference>
<proteinExistence type="inferred from homology"/>
<feature type="transmembrane region" description="Helical" evidence="7">
    <location>
        <begin position="229"/>
        <end position="253"/>
    </location>
</feature>
<dbReference type="InterPro" id="IPR035906">
    <property type="entry name" value="MetI-like_sf"/>
</dbReference>
<sequence>MLRMIGRRIGVVLLVVWGTATLVFVLIRLAPGDPAVLLVGPSGTAEDLENARETLALDQPLYMQYLHFLRNLLVLDFGYSRRLGADAMSLVLQRMPATIELAVVAIAIGTVLGFPLGIWAGRRPGSLIDRFVKASSLTLQALPGFWLAVMLMLIFARQLNWLPSSGRGGIEHLILPAATLAILFIGTIARLSQSGLAGILDEPFMETARAKGLREKHVVRYHGIRNMMIPVVTVVGLQVGGLLGGAVVTETVFAWPGLGLLLMDGITNRDYAVVQAATVFIALIVAVSNMVVDLLYAVLDPRIRRGESGVRA</sequence>
<reference evidence="9" key="2">
    <citation type="submission" date="2021-04" db="EMBL/GenBank/DDBJ databases">
        <authorList>
            <person name="Gilroy R."/>
        </authorList>
    </citation>
    <scope>NUCLEOTIDE SEQUENCE</scope>
    <source>
        <strain evidence="9">ChiGjej4B4-7305</strain>
    </source>
</reference>
<dbReference type="CDD" id="cd06261">
    <property type="entry name" value="TM_PBP2"/>
    <property type="match status" value="1"/>
</dbReference>
<feature type="transmembrane region" description="Helical" evidence="7">
    <location>
        <begin position="12"/>
        <end position="30"/>
    </location>
</feature>
<evidence type="ECO:0000313" key="10">
    <source>
        <dbReference type="Proteomes" id="UP000824037"/>
    </source>
</evidence>
<keyword evidence="4 7" id="KW-0812">Transmembrane</keyword>
<feature type="domain" description="ABC transmembrane type-1" evidence="8">
    <location>
        <begin position="95"/>
        <end position="292"/>
    </location>
</feature>
<evidence type="ECO:0000259" key="8">
    <source>
        <dbReference type="PROSITE" id="PS50928"/>
    </source>
</evidence>
<dbReference type="Gene3D" id="1.10.3720.10">
    <property type="entry name" value="MetI-like"/>
    <property type="match status" value="1"/>
</dbReference>
<evidence type="ECO:0000256" key="1">
    <source>
        <dbReference type="ARBA" id="ARBA00004651"/>
    </source>
</evidence>
<evidence type="ECO:0000256" key="3">
    <source>
        <dbReference type="ARBA" id="ARBA00022475"/>
    </source>
</evidence>
<feature type="transmembrane region" description="Helical" evidence="7">
    <location>
        <begin position="141"/>
        <end position="161"/>
    </location>
</feature>
<dbReference type="AlphaFoldDB" id="A0A9D2J617"/>
<dbReference type="SUPFAM" id="SSF161098">
    <property type="entry name" value="MetI-like"/>
    <property type="match status" value="1"/>
</dbReference>
<evidence type="ECO:0000256" key="4">
    <source>
        <dbReference type="ARBA" id="ARBA00022692"/>
    </source>
</evidence>
<evidence type="ECO:0000256" key="6">
    <source>
        <dbReference type="ARBA" id="ARBA00023136"/>
    </source>
</evidence>
<feature type="transmembrane region" description="Helical" evidence="7">
    <location>
        <begin position="173"/>
        <end position="191"/>
    </location>
</feature>
<keyword evidence="5 7" id="KW-1133">Transmembrane helix</keyword>
<dbReference type="GO" id="GO:0055085">
    <property type="term" value="P:transmembrane transport"/>
    <property type="evidence" value="ECO:0007669"/>
    <property type="project" value="InterPro"/>
</dbReference>
<protein>
    <submittedName>
        <fullName evidence="9">ABC transporter permease</fullName>
    </submittedName>
</protein>
<evidence type="ECO:0000256" key="7">
    <source>
        <dbReference type="RuleBase" id="RU363032"/>
    </source>
</evidence>
<evidence type="ECO:0000256" key="2">
    <source>
        <dbReference type="ARBA" id="ARBA00022448"/>
    </source>
</evidence>
<feature type="transmembrane region" description="Helical" evidence="7">
    <location>
        <begin position="97"/>
        <end position="120"/>
    </location>
</feature>
<evidence type="ECO:0000256" key="5">
    <source>
        <dbReference type="ARBA" id="ARBA00022989"/>
    </source>
</evidence>
<reference evidence="9" key="1">
    <citation type="journal article" date="2021" name="PeerJ">
        <title>Extensive microbial diversity within the chicken gut microbiome revealed by metagenomics and culture.</title>
        <authorList>
            <person name="Gilroy R."/>
            <person name="Ravi A."/>
            <person name="Getino M."/>
            <person name="Pursley I."/>
            <person name="Horton D.L."/>
            <person name="Alikhan N.F."/>
            <person name="Baker D."/>
            <person name="Gharbi K."/>
            <person name="Hall N."/>
            <person name="Watson M."/>
            <person name="Adriaenssens E.M."/>
            <person name="Foster-Nyarko E."/>
            <person name="Jarju S."/>
            <person name="Secka A."/>
            <person name="Antonio M."/>
            <person name="Oren A."/>
            <person name="Chaudhuri R.R."/>
            <person name="La Ragione R."/>
            <person name="Hildebrand F."/>
            <person name="Pallen M.J."/>
        </authorList>
    </citation>
    <scope>NUCLEOTIDE SEQUENCE</scope>
    <source>
        <strain evidence="9">ChiGjej4B4-7305</strain>
    </source>
</reference>
<dbReference type="Pfam" id="PF19300">
    <property type="entry name" value="BPD_transp_1_N"/>
    <property type="match status" value="1"/>
</dbReference>
<organism evidence="9 10">
    <name type="scientific">Candidatus Ruania gallistercoris</name>
    <dbReference type="NCBI Taxonomy" id="2838746"/>
    <lineage>
        <taxon>Bacteria</taxon>
        <taxon>Bacillati</taxon>
        <taxon>Actinomycetota</taxon>
        <taxon>Actinomycetes</taxon>
        <taxon>Micrococcales</taxon>
        <taxon>Ruaniaceae</taxon>
        <taxon>Ruania</taxon>
    </lineage>
</organism>
<name>A0A9D2J617_9MICO</name>
<dbReference type="PROSITE" id="PS50928">
    <property type="entry name" value="ABC_TM1"/>
    <property type="match status" value="1"/>
</dbReference>
<feature type="transmembrane region" description="Helical" evidence="7">
    <location>
        <begin position="273"/>
        <end position="299"/>
    </location>
</feature>
<dbReference type="InterPro" id="IPR045621">
    <property type="entry name" value="BPD_transp_1_N"/>
</dbReference>
<dbReference type="GO" id="GO:0005886">
    <property type="term" value="C:plasma membrane"/>
    <property type="evidence" value="ECO:0007669"/>
    <property type="project" value="UniProtKB-SubCell"/>
</dbReference>
<dbReference type="PANTHER" id="PTHR43163:SF6">
    <property type="entry name" value="DIPEPTIDE TRANSPORT SYSTEM PERMEASE PROTEIN DPPB-RELATED"/>
    <property type="match status" value="1"/>
</dbReference>
<evidence type="ECO:0000313" key="9">
    <source>
        <dbReference type="EMBL" id="HIZ37898.1"/>
    </source>
</evidence>
<dbReference type="InterPro" id="IPR000515">
    <property type="entry name" value="MetI-like"/>
</dbReference>
<comment type="caution">
    <text evidence="9">The sequence shown here is derived from an EMBL/GenBank/DDBJ whole genome shotgun (WGS) entry which is preliminary data.</text>
</comment>
<dbReference type="PANTHER" id="PTHR43163">
    <property type="entry name" value="DIPEPTIDE TRANSPORT SYSTEM PERMEASE PROTEIN DPPB-RELATED"/>
    <property type="match status" value="1"/>
</dbReference>
<dbReference type="EMBL" id="DXBY01000327">
    <property type="protein sequence ID" value="HIZ37898.1"/>
    <property type="molecule type" value="Genomic_DNA"/>
</dbReference>